<dbReference type="Gene3D" id="1.10.10.10">
    <property type="entry name" value="Winged helix-like DNA-binding domain superfamily/Winged helix DNA-binding domain"/>
    <property type="match status" value="2"/>
</dbReference>
<dbReference type="Pfam" id="PF13384">
    <property type="entry name" value="HTH_23"/>
    <property type="match status" value="1"/>
</dbReference>
<dbReference type="InterPro" id="IPR052057">
    <property type="entry name" value="IS150/IS1296_orfA-like"/>
</dbReference>
<dbReference type="InterPro" id="IPR036388">
    <property type="entry name" value="WH-like_DNA-bd_sf"/>
</dbReference>
<proteinExistence type="inferred from homology"/>
<name>A0A1H6XPX5_9BACL</name>
<feature type="domain" description="Insertion element IS150 protein InsJ-like helix-turn-helix" evidence="3">
    <location>
        <begin position="129"/>
        <end position="181"/>
    </location>
</feature>
<dbReference type="Gene3D" id="1.10.10.60">
    <property type="entry name" value="Homeodomain-like"/>
    <property type="match status" value="1"/>
</dbReference>
<comment type="similarity">
    <text evidence="1">Belongs to the IS150/IS1296 orfA family.</text>
</comment>
<evidence type="ECO:0000256" key="2">
    <source>
        <dbReference type="SAM" id="Coils"/>
    </source>
</evidence>
<dbReference type="GO" id="GO:0043565">
    <property type="term" value="F:sequence-specific DNA binding"/>
    <property type="evidence" value="ECO:0007669"/>
    <property type="project" value="InterPro"/>
</dbReference>
<protein>
    <submittedName>
        <fullName evidence="4">Helix-turn-helix domain-containing protein</fullName>
    </submittedName>
</protein>
<reference evidence="5" key="1">
    <citation type="submission" date="2016-10" db="EMBL/GenBank/DDBJ databases">
        <authorList>
            <person name="Varghese N."/>
            <person name="Submissions S."/>
        </authorList>
    </citation>
    <scope>NUCLEOTIDE SEQUENCE [LARGE SCALE GENOMIC DNA]</scope>
    <source>
        <strain evidence="5">CGMCC 1.6763</strain>
    </source>
</reference>
<feature type="domain" description="Insertion element IS150 protein InsJ-like helix-turn-helix" evidence="3">
    <location>
        <begin position="66"/>
        <end position="115"/>
    </location>
</feature>
<evidence type="ECO:0000313" key="5">
    <source>
        <dbReference type="Proteomes" id="UP000199200"/>
    </source>
</evidence>
<keyword evidence="5" id="KW-1185">Reference proteome</keyword>
<dbReference type="InterPro" id="IPR055247">
    <property type="entry name" value="InsJ-like_HTH"/>
</dbReference>
<dbReference type="STRING" id="426757.SAMN04488127_1584"/>
<dbReference type="InterPro" id="IPR010921">
    <property type="entry name" value="Trp_repressor/repl_initiator"/>
</dbReference>
<evidence type="ECO:0000259" key="3">
    <source>
        <dbReference type="Pfam" id="PF13518"/>
    </source>
</evidence>
<organism evidence="4 5">
    <name type="scientific">Bhargavaea ginsengi</name>
    <dbReference type="NCBI Taxonomy" id="426757"/>
    <lineage>
        <taxon>Bacteria</taxon>
        <taxon>Bacillati</taxon>
        <taxon>Bacillota</taxon>
        <taxon>Bacilli</taxon>
        <taxon>Bacillales</taxon>
        <taxon>Caryophanaceae</taxon>
        <taxon>Bhargavaea</taxon>
    </lineage>
</organism>
<dbReference type="SUPFAM" id="SSF46689">
    <property type="entry name" value="Homeodomain-like"/>
    <property type="match status" value="1"/>
</dbReference>
<dbReference type="InterPro" id="IPR009057">
    <property type="entry name" value="Homeodomain-like_sf"/>
</dbReference>
<dbReference type="Proteomes" id="UP000199200">
    <property type="component" value="Unassembled WGS sequence"/>
</dbReference>
<sequence length="224" mass="26259">MAYQGFSLEQKMEVIQAFENGLSIPQIRSKFGISKSTLRNWLRQWSLGVSELEPKAGWKSYSKELKIAAISDYINGNLSQSEVVIKYRISSRSVFSKWLKKYNGHGEVPRGLKERRDPMTRGRKTTLKERIEIAQQCIASGKDYQGTAETYKVSYNQVYQWVKKYEEGQEEALKDGRGRKKADEELTNEERLKLEIKRIEKENERLRAQNALLKKLDEIERRRF</sequence>
<gene>
    <name evidence="4" type="ORF">SAMN04488127_1584</name>
</gene>
<dbReference type="PANTHER" id="PTHR33795">
    <property type="entry name" value="INSERTION ELEMENT IS150 PROTEIN INSJ"/>
    <property type="match status" value="1"/>
</dbReference>
<dbReference type="AlphaFoldDB" id="A0A1H6XPX5"/>
<accession>A0A1H6XPX5</accession>
<evidence type="ECO:0000313" key="4">
    <source>
        <dbReference type="EMBL" id="SEJ31113.1"/>
    </source>
</evidence>
<keyword evidence="2" id="KW-0175">Coiled coil</keyword>
<dbReference type="SUPFAM" id="SSF48295">
    <property type="entry name" value="TrpR-like"/>
    <property type="match status" value="2"/>
</dbReference>
<evidence type="ECO:0000256" key="1">
    <source>
        <dbReference type="ARBA" id="ARBA00038232"/>
    </source>
</evidence>
<dbReference type="EMBL" id="FNZF01000002">
    <property type="protein sequence ID" value="SEJ31113.1"/>
    <property type="molecule type" value="Genomic_DNA"/>
</dbReference>
<feature type="coiled-coil region" evidence="2">
    <location>
        <begin position="182"/>
        <end position="219"/>
    </location>
</feature>
<dbReference type="Pfam" id="PF13518">
    <property type="entry name" value="HTH_28"/>
    <property type="match status" value="2"/>
</dbReference>
<dbReference type="PANTHER" id="PTHR33795:SF1">
    <property type="entry name" value="INSERTION ELEMENT IS150 PROTEIN INSJ"/>
    <property type="match status" value="1"/>
</dbReference>